<dbReference type="PIRSF" id="PIRSF000484">
    <property type="entry name" value="NAPRT"/>
    <property type="match status" value="1"/>
</dbReference>
<reference evidence="11 12" key="1">
    <citation type="journal article" date="2020" name="Elife">
        <title>Loss of centromere function drives karyotype evolution in closely related Malassezia species.</title>
        <authorList>
            <person name="Sankaranarayanan S.R."/>
            <person name="Ianiri G."/>
            <person name="Coelho M.A."/>
            <person name="Reza M.H."/>
            <person name="Thimmappa B.C."/>
            <person name="Ganguly P."/>
            <person name="Vadnala R.N."/>
            <person name="Sun S."/>
            <person name="Siddharthan R."/>
            <person name="Tellgren-Roth C."/>
            <person name="Dawson T.L."/>
            <person name="Heitman J."/>
            <person name="Sanyal K."/>
        </authorList>
    </citation>
    <scope>NUCLEOTIDE SEQUENCE [LARGE SCALE GENOMIC DNA]</scope>
    <source>
        <strain evidence="11">CBS14141</strain>
    </source>
</reference>
<evidence type="ECO:0000256" key="7">
    <source>
        <dbReference type="ARBA" id="ARBA00048668"/>
    </source>
</evidence>
<accession>A0ABY8EV16</accession>
<evidence type="ECO:0000313" key="11">
    <source>
        <dbReference type="EMBL" id="WFD48275.1"/>
    </source>
</evidence>
<dbReference type="GO" id="GO:0004516">
    <property type="term" value="F:nicotinate phosphoribosyltransferase activity"/>
    <property type="evidence" value="ECO:0007669"/>
    <property type="project" value="UniProtKB-EC"/>
</dbReference>
<proteinExistence type="inferred from homology"/>
<comment type="similarity">
    <text evidence="2 8">Belongs to the NAPRTase family.</text>
</comment>
<evidence type="ECO:0000256" key="6">
    <source>
        <dbReference type="ARBA" id="ARBA00022642"/>
    </source>
</evidence>
<keyword evidence="11" id="KW-0328">Glycosyltransferase</keyword>
<evidence type="ECO:0000256" key="1">
    <source>
        <dbReference type="ARBA" id="ARBA00004952"/>
    </source>
</evidence>
<dbReference type="Gene3D" id="3.20.140.10">
    <property type="entry name" value="nicotinate phosphoribosyltransferase"/>
    <property type="match status" value="1"/>
</dbReference>
<evidence type="ECO:0000256" key="5">
    <source>
        <dbReference type="ARBA" id="ARBA00022598"/>
    </source>
</evidence>
<sequence>MTSTTPAPVRLPSLLDTDVYKLTMQQAVQKHFPDAKVTYRFTNRSKEMQFTQRAVELIEQGIHHLGDLRMTPDELEWLRTTCPYFQPAYLDFLQSFQLQPTDEVQVQFVPGTQECNGERMGDLEVTIKGLWSHVILYEVPVMAIISETYFRTVDTDWTSEGQREQAARKAHTLLTNGIMLSEFGTRRRRSLATHEVVIQGLLDAEAQLANTPHKGRILGTSNVLLAKKFGLAPVGTVAHEWTMGIAAIGGYEHSNLRALQLWDDVYAPPAFTPQQPSEDLTIALTDTFSTRVFWDDLLSSDKGIEILRRWRGVRQDSGDSRVFVRHALDVYERIGVDPRKKLVIFSDGLNVDKCLELQQYARDVGIQAGFGVGTHLTNDFRKASNPDEKSRALNIVLKISSINGHPTVKISDELTKNTGDADEIAFVKRRFGLEGQESVEDA</sequence>
<dbReference type="PANTHER" id="PTHR11098">
    <property type="entry name" value="NICOTINATE PHOSPHORIBOSYLTRANSFERASE"/>
    <property type="match status" value="1"/>
</dbReference>
<keyword evidence="12" id="KW-1185">Reference proteome</keyword>
<dbReference type="InterPro" id="IPR007229">
    <property type="entry name" value="Nic_PRibTrfase-Fam"/>
</dbReference>
<dbReference type="EMBL" id="CP046236">
    <property type="protein sequence ID" value="WFD48275.1"/>
    <property type="molecule type" value="Genomic_DNA"/>
</dbReference>
<dbReference type="PANTHER" id="PTHR11098:SF1">
    <property type="entry name" value="NICOTINATE PHOSPHORIBOSYLTRANSFERASE"/>
    <property type="match status" value="1"/>
</dbReference>
<keyword evidence="4" id="KW-0597">Phosphoprotein</keyword>
<keyword evidence="11" id="KW-0808">Transferase</keyword>
<evidence type="ECO:0000313" key="12">
    <source>
        <dbReference type="Proteomes" id="UP000818624"/>
    </source>
</evidence>
<keyword evidence="6 8" id="KW-0662">Pyridine nucleotide biosynthesis</keyword>
<evidence type="ECO:0000256" key="2">
    <source>
        <dbReference type="ARBA" id="ARBA00010897"/>
    </source>
</evidence>
<dbReference type="InterPro" id="IPR006406">
    <property type="entry name" value="Nic_PRibTrfase"/>
</dbReference>
<organism evidence="11 12">
    <name type="scientific">Malassezia furfur</name>
    <name type="common">Pityriasis versicolor infection agent</name>
    <name type="synonym">Pityrosporum furfur</name>
    <dbReference type="NCBI Taxonomy" id="55194"/>
    <lineage>
        <taxon>Eukaryota</taxon>
        <taxon>Fungi</taxon>
        <taxon>Dikarya</taxon>
        <taxon>Basidiomycota</taxon>
        <taxon>Ustilaginomycotina</taxon>
        <taxon>Malasseziomycetes</taxon>
        <taxon>Malasseziales</taxon>
        <taxon>Malasseziaceae</taxon>
        <taxon>Malassezia</taxon>
    </lineage>
</organism>
<dbReference type="SUPFAM" id="SSF54675">
    <property type="entry name" value="Nicotinate/Quinolinate PRTase N-terminal domain-like"/>
    <property type="match status" value="1"/>
</dbReference>
<dbReference type="Proteomes" id="UP000818624">
    <property type="component" value="Chromosome 3"/>
</dbReference>
<evidence type="ECO:0000256" key="3">
    <source>
        <dbReference type="ARBA" id="ARBA00013236"/>
    </source>
</evidence>
<dbReference type="InterPro" id="IPR040727">
    <property type="entry name" value="NAPRTase_N"/>
</dbReference>
<dbReference type="Pfam" id="PF17767">
    <property type="entry name" value="NAPRTase_N"/>
    <property type="match status" value="1"/>
</dbReference>
<comment type="function">
    <text evidence="8">Catalyzes the synthesis of beta-nicotinate D-ribonucleotide from nicotinate and 5-phospho-D-ribose 1-phosphate at the expense of ATP.</text>
</comment>
<dbReference type="Pfam" id="PF04095">
    <property type="entry name" value="NAPRTase"/>
    <property type="match status" value="1"/>
</dbReference>
<comment type="pathway">
    <text evidence="1 8">Cofactor biosynthesis; NAD(+) biosynthesis; nicotinate D-ribonucleotide from nicotinate: step 1/1.</text>
</comment>
<dbReference type="InterPro" id="IPR036068">
    <property type="entry name" value="Nicotinate_pribotase-like_C"/>
</dbReference>
<protein>
    <recommendedName>
        <fullName evidence="3 8">Nicotinate phosphoribosyltransferase</fullName>
        <ecNumber evidence="3 8">6.3.4.21</ecNumber>
    </recommendedName>
</protein>
<dbReference type="HAMAP" id="MF_00570">
    <property type="entry name" value="NAPRTase"/>
    <property type="match status" value="1"/>
</dbReference>
<name>A0ABY8EV16_MALFU</name>
<evidence type="ECO:0000259" key="9">
    <source>
        <dbReference type="Pfam" id="PF04095"/>
    </source>
</evidence>
<dbReference type="SUPFAM" id="SSF51690">
    <property type="entry name" value="Nicotinate/Quinolinate PRTase C-terminal domain-like"/>
    <property type="match status" value="1"/>
</dbReference>
<comment type="catalytic activity">
    <reaction evidence="7 8">
        <text>5-phospho-alpha-D-ribose 1-diphosphate + nicotinate + ATP + H2O = nicotinate beta-D-ribonucleotide + ADP + phosphate + diphosphate</text>
        <dbReference type="Rhea" id="RHEA:36163"/>
        <dbReference type="ChEBI" id="CHEBI:15377"/>
        <dbReference type="ChEBI" id="CHEBI:30616"/>
        <dbReference type="ChEBI" id="CHEBI:32544"/>
        <dbReference type="ChEBI" id="CHEBI:33019"/>
        <dbReference type="ChEBI" id="CHEBI:43474"/>
        <dbReference type="ChEBI" id="CHEBI:57502"/>
        <dbReference type="ChEBI" id="CHEBI:58017"/>
        <dbReference type="ChEBI" id="CHEBI:456216"/>
        <dbReference type="EC" id="6.3.4.21"/>
    </reaction>
</comment>
<dbReference type="GO" id="GO:0016757">
    <property type="term" value="F:glycosyltransferase activity"/>
    <property type="evidence" value="ECO:0007669"/>
    <property type="project" value="UniProtKB-KW"/>
</dbReference>
<dbReference type="NCBIfam" id="NF003704">
    <property type="entry name" value="PRK05321.1"/>
    <property type="match status" value="1"/>
</dbReference>
<dbReference type="NCBIfam" id="TIGR01514">
    <property type="entry name" value="NAPRTase"/>
    <property type="match status" value="1"/>
</dbReference>
<comment type="PTM">
    <text evidence="8">Transiently phosphorylated on a His residue during the reaction cycle. Phosphorylation strongly increases the affinity for substrates and increases the rate of nicotinate D-ribonucleotide production. Dephosphorylation regenerates the low-affinity form of the enzyme, leading to product release.</text>
</comment>
<dbReference type="InterPro" id="IPR041525">
    <property type="entry name" value="N/Namide_PRibTrfase"/>
</dbReference>
<gene>
    <name evidence="11" type="primary">NPT1</name>
    <name evidence="11" type="ORF">GLX27_002943</name>
</gene>
<evidence type="ECO:0000256" key="8">
    <source>
        <dbReference type="RuleBase" id="RU003838"/>
    </source>
</evidence>
<evidence type="ECO:0000259" key="10">
    <source>
        <dbReference type="Pfam" id="PF17767"/>
    </source>
</evidence>
<keyword evidence="5 8" id="KW-0436">Ligase</keyword>
<evidence type="ECO:0000256" key="4">
    <source>
        <dbReference type="ARBA" id="ARBA00022553"/>
    </source>
</evidence>
<feature type="domain" description="Nicotinate phosphoribosyltransferase N-terminal" evidence="10">
    <location>
        <begin position="15"/>
        <end position="146"/>
    </location>
</feature>
<dbReference type="EC" id="6.3.4.21" evidence="3 8"/>
<feature type="domain" description="Nicotinate/nicotinamide phosphoribosyltransferase" evidence="9">
    <location>
        <begin position="180"/>
        <end position="432"/>
    </location>
</feature>